<organism evidence="2 3">
    <name type="scientific">Rattus norvegicus</name>
    <name type="common">Rat</name>
    <dbReference type="NCBI Taxonomy" id="10116"/>
    <lineage>
        <taxon>Eukaryota</taxon>
        <taxon>Metazoa</taxon>
        <taxon>Chordata</taxon>
        <taxon>Craniata</taxon>
        <taxon>Vertebrata</taxon>
        <taxon>Euteleostomi</taxon>
        <taxon>Mammalia</taxon>
        <taxon>Eutheria</taxon>
        <taxon>Euarchontoglires</taxon>
        <taxon>Glires</taxon>
        <taxon>Rodentia</taxon>
        <taxon>Myomorpha</taxon>
        <taxon>Muroidea</taxon>
        <taxon>Muridae</taxon>
        <taxon>Murinae</taxon>
        <taxon>Rattus</taxon>
    </lineage>
</organism>
<proteinExistence type="predicted"/>
<name>A6HAI1_RAT</name>
<dbReference type="EMBL" id="CH473947">
    <property type="protein sequence ID" value="EDM03036.1"/>
    <property type="molecule type" value="Genomic_DNA"/>
</dbReference>
<keyword evidence="1" id="KW-0812">Transmembrane</keyword>
<feature type="transmembrane region" description="Helical" evidence="1">
    <location>
        <begin position="20"/>
        <end position="39"/>
    </location>
</feature>
<keyword evidence="1" id="KW-0472">Membrane</keyword>
<gene>
    <name evidence="2" type="ORF">rCG_61903</name>
</gene>
<evidence type="ECO:0000313" key="2">
    <source>
        <dbReference type="EMBL" id="EDM03036.1"/>
    </source>
</evidence>
<reference evidence="3" key="1">
    <citation type="submission" date="2005-09" db="EMBL/GenBank/DDBJ databases">
        <authorList>
            <person name="Mural R.J."/>
            <person name="Li P.W."/>
            <person name="Adams M.D."/>
            <person name="Amanatides P.G."/>
            <person name="Baden-Tillson H."/>
            <person name="Barnstead M."/>
            <person name="Chin S.H."/>
            <person name="Dew I."/>
            <person name="Evans C.A."/>
            <person name="Ferriera S."/>
            <person name="Flanigan M."/>
            <person name="Fosler C."/>
            <person name="Glodek A."/>
            <person name="Gu Z."/>
            <person name="Holt R.A."/>
            <person name="Jennings D."/>
            <person name="Kraft C.L."/>
            <person name="Lu F."/>
            <person name="Nguyen T."/>
            <person name="Nusskern D.R."/>
            <person name="Pfannkoch C.M."/>
            <person name="Sitter C."/>
            <person name="Sutton G.G."/>
            <person name="Venter J.C."/>
            <person name="Wang Z."/>
            <person name="Woodage T."/>
            <person name="Zheng X.H."/>
            <person name="Zhong F."/>
        </authorList>
    </citation>
    <scope>NUCLEOTIDE SEQUENCE [LARGE SCALE GENOMIC DNA]</scope>
    <source>
        <strain>BN</strain>
        <strain evidence="3">Sprague-Dawley</strain>
    </source>
</reference>
<dbReference type="Proteomes" id="UP000234681">
    <property type="component" value="Chromosome 6"/>
</dbReference>
<protein>
    <submittedName>
        <fullName evidence="2">RCG61903</fullName>
    </submittedName>
</protein>
<evidence type="ECO:0000313" key="3">
    <source>
        <dbReference type="Proteomes" id="UP000234681"/>
    </source>
</evidence>
<sequence>MDGSGTCTAKCDHTLRSTMLLYFFFLLSSSVGHLLSQFMSHVRELISLLFISPISSPNVIHHLASSG</sequence>
<accession>A6HAI1</accession>
<dbReference type="AlphaFoldDB" id="A6HAI1"/>
<keyword evidence="1" id="KW-1133">Transmembrane helix</keyword>
<evidence type="ECO:0000256" key="1">
    <source>
        <dbReference type="SAM" id="Phobius"/>
    </source>
</evidence>